<dbReference type="CDD" id="cd00067">
    <property type="entry name" value="GAL4"/>
    <property type="match status" value="1"/>
</dbReference>
<keyword evidence="8" id="KW-1185">Reference proteome</keyword>
<dbReference type="InterPro" id="IPR052400">
    <property type="entry name" value="Zn2-C6_fungal_TF"/>
</dbReference>
<gene>
    <name evidence="7" type="ORF">PMG11_07810</name>
</gene>
<name>A0A0F7TTP5_PENBI</name>
<sequence>MTMTPRTMEVEDMLPSAPKSRFRPKQRISHTKSRNGCYKCKQRRVKCDEERPTCGACFIRGEDCVFPNVGGTRDQRRRQSPLPRERLSSDRVHVQTRENIREVPFRPLIFNVAPSQEPQYVGNQPKSSLNMSDLNLLQHFILHTSKKMSLHKNKSVAWGRVIPEMAAVNEFLMHLVLALAGLDILTSGDACAANVQGSASSSMPTCVPNFRSIMEHHQQGLAGLQEALCATSDPDAEALLAGSLLVVGFAFASFGIKDLDPSTPSLQDTLSSANASPSPLLDVSTMHLQWLHLVRGVTSILRQFWPTLRRCRLRALLIHTHANDDWKLCEEHLRSNMVSAQVIRSKRLRKFVAGANSAISNLRDLCATLRQSSNSKEGADGSPLSVTPQSDQSGHLDQDLPDVYEQAMGVVDDLYMRILYVVQMKPLDSHSMSDLELQAELEDAAVSGWPALLPEDFISSLDSPGTDTLHAVSLVILAHLYLTIAILDEVWYCGKRCDTEIYKINTLILGLGNTKLVSLMEWPIDVIR</sequence>
<dbReference type="GO" id="GO:0000981">
    <property type="term" value="F:DNA-binding transcription factor activity, RNA polymerase II-specific"/>
    <property type="evidence" value="ECO:0007669"/>
    <property type="project" value="InterPro"/>
</dbReference>
<dbReference type="EMBL" id="CDHK01000007">
    <property type="protein sequence ID" value="CEJ59176.1"/>
    <property type="molecule type" value="Genomic_DNA"/>
</dbReference>
<feature type="compositionally biased region" description="Polar residues" evidence="5">
    <location>
        <begin position="384"/>
        <end position="395"/>
    </location>
</feature>
<feature type="region of interest" description="Disordered" evidence="5">
    <location>
        <begin position="372"/>
        <end position="397"/>
    </location>
</feature>
<dbReference type="PROSITE" id="PS00463">
    <property type="entry name" value="ZN2_CY6_FUNGAL_1"/>
    <property type="match status" value="1"/>
</dbReference>
<feature type="region of interest" description="Disordered" evidence="5">
    <location>
        <begin position="69"/>
        <end position="91"/>
    </location>
</feature>
<evidence type="ECO:0000256" key="1">
    <source>
        <dbReference type="ARBA" id="ARBA00023015"/>
    </source>
</evidence>
<dbReference type="PANTHER" id="PTHR47657">
    <property type="entry name" value="STEROL REGULATORY ELEMENT-BINDING PROTEIN ECM22"/>
    <property type="match status" value="1"/>
</dbReference>
<evidence type="ECO:0000259" key="6">
    <source>
        <dbReference type="PROSITE" id="PS50048"/>
    </source>
</evidence>
<evidence type="ECO:0000313" key="8">
    <source>
        <dbReference type="Proteomes" id="UP000042958"/>
    </source>
</evidence>
<dbReference type="PROSITE" id="PS50048">
    <property type="entry name" value="ZN2_CY6_FUNGAL_2"/>
    <property type="match status" value="1"/>
</dbReference>
<feature type="domain" description="Zn(2)-C6 fungal-type" evidence="6">
    <location>
        <begin position="36"/>
        <end position="66"/>
    </location>
</feature>
<evidence type="ECO:0000313" key="7">
    <source>
        <dbReference type="EMBL" id="CEJ59176.1"/>
    </source>
</evidence>
<dbReference type="GO" id="GO:0008270">
    <property type="term" value="F:zinc ion binding"/>
    <property type="evidence" value="ECO:0007669"/>
    <property type="project" value="InterPro"/>
</dbReference>
<dbReference type="OrthoDB" id="3546279at2759"/>
<dbReference type="SMART" id="SM00066">
    <property type="entry name" value="GAL4"/>
    <property type="match status" value="1"/>
</dbReference>
<evidence type="ECO:0000256" key="4">
    <source>
        <dbReference type="ARBA" id="ARBA00023242"/>
    </source>
</evidence>
<feature type="compositionally biased region" description="Basic residues" evidence="5">
    <location>
        <begin position="20"/>
        <end position="33"/>
    </location>
</feature>
<protein>
    <recommendedName>
        <fullName evidence="6">Zn(2)-C6 fungal-type domain-containing protein</fullName>
    </recommendedName>
</protein>
<dbReference type="Gene3D" id="4.10.240.10">
    <property type="entry name" value="Zn(2)-C6 fungal-type DNA-binding domain"/>
    <property type="match status" value="1"/>
</dbReference>
<reference evidence="8" key="1">
    <citation type="journal article" date="2015" name="Genome Announc.">
        <title>Draft genome sequence of the fungus Penicillium brasilianum MG11.</title>
        <authorList>
            <person name="Horn F."/>
            <person name="Linde J."/>
            <person name="Mattern D.J."/>
            <person name="Walther G."/>
            <person name="Guthke R."/>
            <person name="Brakhage A.A."/>
            <person name="Valiante V."/>
        </authorList>
    </citation>
    <scope>NUCLEOTIDE SEQUENCE [LARGE SCALE GENOMIC DNA]</scope>
    <source>
        <strain evidence="8">MG11</strain>
    </source>
</reference>
<keyword evidence="1" id="KW-0805">Transcription regulation</keyword>
<dbReference type="InterPro" id="IPR036864">
    <property type="entry name" value="Zn2-C6_fun-type_DNA-bd_sf"/>
</dbReference>
<evidence type="ECO:0000256" key="2">
    <source>
        <dbReference type="ARBA" id="ARBA00023125"/>
    </source>
</evidence>
<keyword evidence="2" id="KW-0238">DNA-binding</keyword>
<organism evidence="7 8">
    <name type="scientific">Penicillium brasilianum</name>
    <dbReference type="NCBI Taxonomy" id="104259"/>
    <lineage>
        <taxon>Eukaryota</taxon>
        <taxon>Fungi</taxon>
        <taxon>Dikarya</taxon>
        <taxon>Ascomycota</taxon>
        <taxon>Pezizomycotina</taxon>
        <taxon>Eurotiomycetes</taxon>
        <taxon>Eurotiomycetidae</taxon>
        <taxon>Eurotiales</taxon>
        <taxon>Aspergillaceae</taxon>
        <taxon>Penicillium</taxon>
    </lineage>
</organism>
<dbReference type="Pfam" id="PF11951">
    <property type="entry name" value="Fungal_trans_2"/>
    <property type="match status" value="1"/>
</dbReference>
<dbReference type="SUPFAM" id="SSF57701">
    <property type="entry name" value="Zn2/Cys6 DNA-binding domain"/>
    <property type="match status" value="1"/>
</dbReference>
<dbReference type="Pfam" id="PF00172">
    <property type="entry name" value="Zn_clus"/>
    <property type="match status" value="1"/>
</dbReference>
<keyword evidence="3" id="KW-0804">Transcription</keyword>
<accession>A0A0F7TTP5</accession>
<dbReference type="GO" id="GO:0003677">
    <property type="term" value="F:DNA binding"/>
    <property type="evidence" value="ECO:0007669"/>
    <property type="project" value="UniProtKB-KW"/>
</dbReference>
<dbReference type="STRING" id="104259.A0A0F7TTP5"/>
<dbReference type="PANTHER" id="PTHR47657:SF10">
    <property type="entry name" value="ZN(II)2CYS6 TRANSCRIPTION FACTOR (EUROFUNG)"/>
    <property type="match status" value="1"/>
</dbReference>
<proteinExistence type="predicted"/>
<dbReference type="InterPro" id="IPR001138">
    <property type="entry name" value="Zn2Cys6_DnaBD"/>
</dbReference>
<dbReference type="AlphaFoldDB" id="A0A0F7TTP5"/>
<dbReference type="Proteomes" id="UP000042958">
    <property type="component" value="Unassembled WGS sequence"/>
</dbReference>
<feature type="region of interest" description="Disordered" evidence="5">
    <location>
        <begin position="1"/>
        <end position="34"/>
    </location>
</feature>
<keyword evidence="4" id="KW-0539">Nucleus</keyword>
<evidence type="ECO:0000256" key="3">
    <source>
        <dbReference type="ARBA" id="ARBA00023163"/>
    </source>
</evidence>
<dbReference type="InterPro" id="IPR021858">
    <property type="entry name" value="Fun_TF"/>
</dbReference>
<evidence type="ECO:0000256" key="5">
    <source>
        <dbReference type="SAM" id="MobiDB-lite"/>
    </source>
</evidence>